<reference evidence="2 3" key="1">
    <citation type="submission" date="2016-10" db="EMBL/GenBank/DDBJ databases">
        <title>Comparative genomics uncovers the prolific and rare metabolic potential of the cyanobacterial genus Moorea.</title>
        <authorList>
            <person name="Leao T."/>
            <person name="Castelao G."/>
            <person name="Korobeynikov A."/>
            <person name="Monroe E.A."/>
            <person name="Podell S."/>
            <person name="Glukhov E."/>
            <person name="Allen E."/>
            <person name="Gerwick W.H."/>
            <person name="Gerwick L."/>
        </authorList>
    </citation>
    <scope>NUCLEOTIDE SEQUENCE [LARGE SCALE GENOMIC DNA]</scope>
    <source>
        <strain evidence="2 3">PNG5-198</strain>
    </source>
</reference>
<dbReference type="InterPro" id="IPR046373">
    <property type="entry name" value="Acyl-CoA_Oxase/DH_mid-dom_sf"/>
</dbReference>
<keyword evidence="3" id="KW-1185">Reference proteome</keyword>
<dbReference type="Pfam" id="PF02771">
    <property type="entry name" value="Acyl-CoA_dh_N"/>
    <property type="match status" value="1"/>
</dbReference>
<dbReference type="InterPro" id="IPR037069">
    <property type="entry name" value="AcylCoA_DH/ox_N_sf"/>
</dbReference>
<dbReference type="Proteomes" id="UP000186657">
    <property type="component" value="Unassembled WGS sequence"/>
</dbReference>
<dbReference type="GO" id="GO:0003995">
    <property type="term" value="F:acyl-CoA dehydrogenase activity"/>
    <property type="evidence" value="ECO:0007669"/>
    <property type="project" value="TreeGrafter"/>
</dbReference>
<sequence>MSRTHHRVTENTESNRDEQQALLEIAESYLREFVAPVASEIDDNPEVLRAALQGMGARSLLALQIPKVWGGTGVSELTFRHFQQLIPRYSGALAFLHTQHQSAGEFLTNTDNESLKWQYLPYMSQGQVLLGIGFSHLRRQGKSMVKAIPVAGGYQIEGKVPWVTGFGFFQDFILGATLPDGRAVYGMLPFIETMQETGGAITFSKPMELGAMSSTNTVTAELTHWFLPEERVVFIKPTGAIHENDRKNVLNHGFDCLGNTRAGLDIIEAVYQTKQLPFIKQAFDAFNEELKRCQSAMMAALTPDSQSCEERLQLRAWAINLAQRCTAAAVTVSSGAANYRHHGAQRVYREALVFTVLGQTRAVMEATLAQLVN</sequence>
<dbReference type="Gene3D" id="2.40.110.10">
    <property type="entry name" value="Butyryl-CoA Dehydrogenase, subunit A, domain 2"/>
    <property type="match status" value="1"/>
</dbReference>
<dbReference type="InterPro" id="IPR009100">
    <property type="entry name" value="AcylCoA_DH/oxidase_NM_dom_sf"/>
</dbReference>
<evidence type="ECO:0000313" key="2">
    <source>
        <dbReference type="EMBL" id="OLT59395.1"/>
    </source>
</evidence>
<protein>
    <submittedName>
        <fullName evidence="2">Acyl-CoA dehydrogenase</fullName>
    </submittedName>
</protein>
<dbReference type="InterPro" id="IPR013786">
    <property type="entry name" value="AcylCoA_DH/ox_N"/>
</dbReference>
<dbReference type="EMBL" id="MKZS01000001">
    <property type="protein sequence ID" value="OLT59395.1"/>
    <property type="molecule type" value="Genomic_DNA"/>
</dbReference>
<gene>
    <name evidence="2" type="ORF">BJP37_10400</name>
</gene>
<dbReference type="InterPro" id="IPR036250">
    <property type="entry name" value="AcylCo_DH-like_C"/>
</dbReference>
<accession>A0A1U7N0B3</accession>
<comment type="caution">
    <text evidence="2">The sequence shown here is derived from an EMBL/GenBank/DDBJ whole genome shotgun (WGS) entry which is preliminary data.</text>
</comment>
<evidence type="ECO:0000313" key="3">
    <source>
        <dbReference type="Proteomes" id="UP000186657"/>
    </source>
</evidence>
<dbReference type="Gene3D" id="1.10.540.10">
    <property type="entry name" value="Acyl-CoA dehydrogenase/oxidase, N-terminal domain"/>
    <property type="match status" value="1"/>
</dbReference>
<name>A0A1U7N0B3_9CYAN</name>
<dbReference type="SUPFAM" id="SSF47203">
    <property type="entry name" value="Acyl-CoA dehydrogenase C-terminal domain-like"/>
    <property type="match status" value="1"/>
</dbReference>
<dbReference type="PANTHER" id="PTHR43884:SF12">
    <property type="entry name" value="ISOVALERYL-COA DEHYDROGENASE, MITOCHONDRIAL-RELATED"/>
    <property type="match status" value="1"/>
</dbReference>
<feature type="domain" description="Acyl-CoA dehydrogenase/oxidase N-terminal" evidence="1">
    <location>
        <begin position="17"/>
        <end position="126"/>
    </location>
</feature>
<dbReference type="SUPFAM" id="SSF56645">
    <property type="entry name" value="Acyl-CoA dehydrogenase NM domain-like"/>
    <property type="match status" value="1"/>
</dbReference>
<dbReference type="GO" id="GO:0050660">
    <property type="term" value="F:flavin adenine dinucleotide binding"/>
    <property type="evidence" value="ECO:0007669"/>
    <property type="project" value="InterPro"/>
</dbReference>
<evidence type="ECO:0000259" key="1">
    <source>
        <dbReference type="Pfam" id="PF02771"/>
    </source>
</evidence>
<organism evidence="2 3">
    <name type="scientific">Moorena bouillonii PNG</name>
    <dbReference type="NCBI Taxonomy" id="568701"/>
    <lineage>
        <taxon>Bacteria</taxon>
        <taxon>Bacillati</taxon>
        <taxon>Cyanobacteriota</taxon>
        <taxon>Cyanophyceae</taxon>
        <taxon>Coleofasciculales</taxon>
        <taxon>Coleofasciculaceae</taxon>
        <taxon>Moorena</taxon>
    </lineage>
</organism>
<proteinExistence type="predicted"/>
<dbReference type="RefSeq" id="WP_075898734.1">
    <property type="nucleotide sequence ID" value="NZ_MKZS01000001.1"/>
</dbReference>
<dbReference type="AlphaFoldDB" id="A0A1U7N0B3"/>
<dbReference type="PANTHER" id="PTHR43884">
    <property type="entry name" value="ACYL-COA DEHYDROGENASE"/>
    <property type="match status" value="1"/>
</dbReference>